<comment type="caution">
    <text evidence="1">The sequence shown here is derived from an EMBL/GenBank/DDBJ whole genome shotgun (WGS) entry which is preliminary data.</text>
</comment>
<dbReference type="EMBL" id="RQYC01000007">
    <property type="protein sequence ID" value="RRD90179.1"/>
    <property type="molecule type" value="Genomic_DNA"/>
</dbReference>
<keyword evidence="2" id="KW-1185">Reference proteome</keyword>
<proteinExistence type="predicted"/>
<dbReference type="AlphaFoldDB" id="A0A3P2A4A8"/>
<organism evidence="1 2">
    <name type="scientific">Conchiformibius steedae</name>
    <dbReference type="NCBI Taxonomy" id="153493"/>
    <lineage>
        <taxon>Bacteria</taxon>
        <taxon>Pseudomonadati</taxon>
        <taxon>Pseudomonadota</taxon>
        <taxon>Betaproteobacteria</taxon>
        <taxon>Neisseriales</taxon>
        <taxon>Neisseriaceae</taxon>
        <taxon>Conchiformibius</taxon>
    </lineage>
</organism>
<evidence type="ECO:0000313" key="1">
    <source>
        <dbReference type="EMBL" id="RRD90179.1"/>
    </source>
</evidence>
<dbReference type="OrthoDB" id="9763993at2"/>
<dbReference type="RefSeq" id="WP_124794743.1">
    <property type="nucleotide sequence ID" value="NZ_RQYC01000007.1"/>
</dbReference>
<dbReference type="Proteomes" id="UP000269923">
    <property type="component" value="Unassembled WGS sequence"/>
</dbReference>
<reference evidence="1 2" key="1">
    <citation type="submission" date="2018-11" db="EMBL/GenBank/DDBJ databases">
        <title>Genomes From Bacteria Associated with the Canine Oral Cavity: a Test Case for Automated Genome-Based Taxonomic Assignment.</title>
        <authorList>
            <person name="Coil D.A."/>
            <person name="Jospin G."/>
            <person name="Darling A.E."/>
            <person name="Wallis C."/>
            <person name="Davis I.J."/>
            <person name="Harris S."/>
            <person name="Eisen J.A."/>
            <person name="Holcombe L.J."/>
            <person name="O'Flynn C."/>
        </authorList>
    </citation>
    <scope>NUCLEOTIDE SEQUENCE [LARGE SCALE GENOMIC DNA]</scope>
    <source>
        <strain evidence="1 2">COT-280</strain>
    </source>
</reference>
<evidence type="ECO:0000313" key="2">
    <source>
        <dbReference type="Proteomes" id="UP000269923"/>
    </source>
</evidence>
<accession>A0A3P2A4A8</accession>
<name>A0A3P2A4A8_9NEIS</name>
<gene>
    <name evidence="1" type="ORF">EII21_05965</name>
</gene>
<protein>
    <submittedName>
        <fullName evidence="1">Uncharacterized protein</fullName>
    </submittedName>
</protein>
<sequence>MAKNDLTVKSYMNNLLEDENIEQLILFIDSAPVEKIRRYLYILSEIFPNKIVISPKEFELIQYILTHNKFLETESISDFIRALNTIKFDKLQQKQIIDLIFSNINLLSKYCDFELNMLIINIVDSEYFINQMMMVAKNSLSIHLKKYLLSFISNESEFLQDCSQHRIDDIKKLLNSS</sequence>